<dbReference type="PANTHER" id="PTHR34266:SF2">
    <property type="entry name" value="THIAZOLE SYNTHASE"/>
    <property type="match status" value="1"/>
</dbReference>
<dbReference type="EC" id="2.8.1.10" evidence="3 8"/>
<dbReference type="GO" id="GO:1990107">
    <property type="term" value="F:thiazole synthase activity"/>
    <property type="evidence" value="ECO:0007669"/>
    <property type="project" value="UniProtKB-EC"/>
</dbReference>
<dbReference type="EMBL" id="JNCF01000009">
    <property type="protein sequence ID" value="KGP63844.1"/>
    <property type="molecule type" value="Genomic_DNA"/>
</dbReference>
<dbReference type="Gene3D" id="3.20.20.70">
    <property type="entry name" value="Aldolase class I"/>
    <property type="match status" value="1"/>
</dbReference>
<comment type="similarity">
    <text evidence="8">Belongs to the ThiG family.</text>
</comment>
<comment type="pathway">
    <text evidence="2 8">Cofactor biosynthesis; thiamine diphosphate biosynthesis.</text>
</comment>
<dbReference type="AlphaFoldDB" id="A0A0A2SWP9"/>
<dbReference type="InterPro" id="IPR008867">
    <property type="entry name" value="ThiG"/>
</dbReference>
<evidence type="ECO:0000256" key="3">
    <source>
        <dbReference type="ARBA" id="ARBA00011960"/>
    </source>
</evidence>
<dbReference type="GO" id="GO:0005737">
    <property type="term" value="C:cytoplasm"/>
    <property type="evidence" value="ECO:0007669"/>
    <property type="project" value="UniProtKB-SubCell"/>
</dbReference>
<name>A0A0A2SWP9_9GAMM</name>
<keyword evidence="6 8" id="KW-0704">Schiff base</keyword>
<reference evidence="10 11" key="1">
    <citation type="submission" date="2014-05" db="EMBL/GenBank/DDBJ databases">
        <authorList>
            <person name="Rizzardi K."/>
            <person name="Winiecka-Krusnell J."/>
            <person name="Ramliden M."/>
            <person name="Alm E."/>
            <person name="Andersson S."/>
            <person name="Byfors S."/>
        </authorList>
    </citation>
    <scope>NUCLEOTIDE SEQUENCE [LARGE SCALE GENOMIC DNA]</scope>
    <source>
        <strain evidence="10 11">LEGN</strain>
    </source>
</reference>
<comment type="subunit">
    <text evidence="8">Homotetramer. Forms heterodimers with either ThiH or ThiS.</text>
</comment>
<feature type="active site" description="Schiff-base intermediate with DXP" evidence="8">
    <location>
        <position position="96"/>
    </location>
</feature>
<evidence type="ECO:0000256" key="5">
    <source>
        <dbReference type="ARBA" id="ARBA00022977"/>
    </source>
</evidence>
<dbReference type="PANTHER" id="PTHR34266">
    <property type="entry name" value="THIAZOLE SYNTHASE"/>
    <property type="match status" value="1"/>
</dbReference>
<evidence type="ECO:0000313" key="10">
    <source>
        <dbReference type="EMBL" id="KGP63844.1"/>
    </source>
</evidence>
<feature type="binding site" evidence="8">
    <location>
        <begin position="206"/>
        <end position="207"/>
    </location>
    <ligand>
        <name>1-deoxy-D-xylulose 5-phosphate</name>
        <dbReference type="ChEBI" id="CHEBI:57792"/>
    </ligand>
</feature>
<keyword evidence="4 8" id="KW-0808">Transferase</keyword>
<comment type="subcellular location">
    <subcellularLocation>
        <location evidence="8">Cytoplasm</location>
    </subcellularLocation>
</comment>
<feature type="binding site" evidence="8">
    <location>
        <position position="157"/>
    </location>
    <ligand>
        <name>1-deoxy-D-xylulose 5-phosphate</name>
        <dbReference type="ChEBI" id="CHEBI:57792"/>
    </ligand>
</feature>
<dbReference type="OrthoDB" id="9805935at2"/>
<gene>
    <name evidence="8" type="primary">thiG</name>
    <name evidence="10" type="ORF">EP47_12515</name>
</gene>
<dbReference type="RefSeq" id="WP_035887833.1">
    <property type="nucleotide sequence ID" value="NZ_JNCF01000009.1"/>
</dbReference>
<evidence type="ECO:0000259" key="9">
    <source>
        <dbReference type="Pfam" id="PF05690"/>
    </source>
</evidence>
<keyword evidence="11" id="KW-1185">Reference proteome</keyword>
<dbReference type="CDD" id="cd04728">
    <property type="entry name" value="ThiG"/>
    <property type="match status" value="1"/>
</dbReference>
<keyword evidence="5 8" id="KW-0784">Thiamine biosynthesis</keyword>
<dbReference type="InterPro" id="IPR033983">
    <property type="entry name" value="Thiazole_synthase_ThiG"/>
</dbReference>
<accession>A0A0A2SWP9</accession>
<comment type="catalytic activity">
    <reaction evidence="7 8">
        <text>[ThiS sulfur-carrier protein]-C-terminal-Gly-aminoethanethioate + 2-iminoacetate + 1-deoxy-D-xylulose 5-phosphate = [ThiS sulfur-carrier protein]-C-terminal Gly-Gly + 2-[(2R,5Z)-2-carboxy-4-methylthiazol-5(2H)-ylidene]ethyl phosphate + 2 H2O + H(+)</text>
        <dbReference type="Rhea" id="RHEA:26297"/>
        <dbReference type="Rhea" id="RHEA-COMP:12909"/>
        <dbReference type="Rhea" id="RHEA-COMP:19908"/>
        <dbReference type="ChEBI" id="CHEBI:15377"/>
        <dbReference type="ChEBI" id="CHEBI:15378"/>
        <dbReference type="ChEBI" id="CHEBI:57792"/>
        <dbReference type="ChEBI" id="CHEBI:62899"/>
        <dbReference type="ChEBI" id="CHEBI:77846"/>
        <dbReference type="ChEBI" id="CHEBI:90778"/>
        <dbReference type="ChEBI" id="CHEBI:232372"/>
        <dbReference type="EC" id="2.8.1.10"/>
    </reaction>
</comment>
<dbReference type="GO" id="GO:0009229">
    <property type="term" value="P:thiamine diphosphate biosynthetic process"/>
    <property type="evidence" value="ECO:0007669"/>
    <property type="project" value="UniProtKB-UniRule"/>
</dbReference>
<feature type="binding site" evidence="8">
    <location>
        <begin position="184"/>
        <end position="185"/>
    </location>
    <ligand>
        <name>1-deoxy-D-xylulose 5-phosphate</name>
        <dbReference type="ChEBI" id="CHEBI:57792"/>
    </ligand>
</feature>
<dbReference type="STRING" id="1498499.EP47_12515"/>
<evidence type="ECO:0000256" key="1">
    <source>
        <dbReference type="ARBA" id="ARBA00002834"/>
    </source>
</evidence>
<evidence type="ECO:0000256" key="8">
    <source>
        <dbReference type="HAMAP-Rule" id="MF_00443"/>
    </source>
</evidence>
<dbReference type="Proteomes" id="UP000054422">
    <property type="component" value="Unassembled WGS sequence"/>
</dbReference>
<keyword evidence="8" id="KW-0963">Cytoplasm</keyword>
<evidence type="ECO:0000256" key="2">
    <source>
        <dbReference type="ARBA" id="ARBA00004948"/>
    </source>
</evidence>
<dbReference type="UniPathway" id="UPA00060"/>
<comment type="caution">
    <text evidence="10">The sequence shown here is derived from an EMBL/GenBank/DDBJ whole genome shotgun (WGS) entry which is preliminary data.</text>
</comment>
<protein>
    <recommendedName>
        <fullName evidence="3 8">Thiazole synthase</fullName>
        <ecNumber evidence="3 8">2.8.1.10</ecNumber>
    </recommendedName>
</protein>
<feature type="domain" description="Thiazole synthase ThiG" evidence="9">
    <location>
        <begin position="4"/>
        <end position="249"/>
    </location>
</feature>
<organism evidence="10 11">
    <name type="scientific">Legionella norrlandica</name>
    <dbReference type="NCBI Taxonomy" id="1498499"/>
    <lineage>
        <taxon>Bacteria</taxon>
        <taxon>Pseudomonadati</taxon>
        <taxon>Pseudomonadota</taxon>
        <taxon>Gammaproteobacteria</taxon>
        <taxon>Legionellales</taxon>
        <taxon>Legionellaceae</taxon>
        <taxon>Legionella</taxon>
    </lineage>
</organism>
<dbReference type="HAMAP" id="MF_00443">
    <property type="entry name" value="ThiG"/>
    <property type="match status" value="1"/>
</dbReference>
<evidence type="ECO:0000256" key="7">
    <source>
        <dbReference type="ARBA" id="ARBA00049897"/>
    </source>
</evidence>
<evidence type="ECO:0000256" key="4">
    <source>
        <dbReference type="ARBA" id="ARBA00022679"/>
    </source>
</evidence>
<dbReference type="InterPro" id="IPR013785">
    <property type="entry name" value="Aldolase_TIM"/>
</dbReference>
<dbReference type="Pfam" id="PF05690">
    <property type="entry name" value="ThiG"/>
    <property type="match status" value="1"/>
</dbReference>
<dbReference type="SUPFAM" id="SSF110399">
    <property type="entry name" value="ThiG-like"/>
    <property type="match status" value="1"/>
</dbReference>
<proteinExistence type="inferred from homology"/>
<evidence type="ECO:0000256" key="6">
    <source>
        <dbReference type="ARBA" id="ARBA00023270"/>
    </source>
</evidence>
<comment type="function">
    <text evidence="1 8">Catalyzes the rearrangement of 1-deoxy-D-xylulose 5-phosphate (DXP) to produce the thiazole phosphate moiety of thiamine. Sulfur is provided by the thiocarboxylate moiety of the carrier protein ThiS. In vitro, sulfur can be provided by H(2)S.</text>
</comment>
<sequence>MWKLAGKELKSRLLLGTAGYPSLDHMEHAIHNSGAEIITISIKRQTSVGQGDEIFWQRVKELGCHLLPNTAGCRNAETAISTAEIARELFGTSWIKLEVIGDEYNLQPEPFELLKAAKVLINRGFEVFPYCTDDLVLCQKLVDAGCKILMPWAAPIGSGKGLMNPYALETLRHRFADTQLIVDAGIGKPSHAVQIMELGFDGVLLNTAVAFANQPATMASAFRYAVLAGYLAFSGGMIPARNMANPSTPLIDTPFWHQE</sequence>
<evidence type="ECO:0000313" key="11">
    <source>
        <dbReference type="Proteomes" id="UP000054422"/>
    </source>
</evidence>